<evidence type="ECO:0000313" key="3">
    <source>
        <dbReference type="EMBL" id="KAL3757487.1"/>
    </source>
</evidence>
<dbReference type="EMBL" id="JALLBG020000264">
    <property type="protein sequence ID" value="KAL3757487.1"/>
    <property type="molecule type" value="Genomic_DNA"/>
</dbReference>
<evidence type="ECO:0000313" key="4">
    <source>
        <dbReference type="Proteomes" id="UP001530293"/>
    </source>
</evidence>
<feature type="transmembrane region" description="Helical" evidence="2">
    <location>
        <begin position="251"/>
        <end position="273"/>
    </location>
</feature>
<sequence>MDEAMFIEVSAEEAQHHRSSLSPLSPPPPPPQTPTTIPSPLTATLPSSPTNHHLSIFPNRHHRAITITASIALFWSTVSLIPIYNKYFFQKEYYPYPMATAGIQLLCVSMMLTCVNVGNYYYWLVNYSKKGSSGGGEVEVGYDGDGSFNGGRERAGEESRQELQFFTKATSTTPIVLTISQPDPPPSCIFGPNFLWKLYIIFPVGFLFGLKKAVMNLGLHLIPTPTHLLLQSTDIIWTVLGAWFINGEHTSTLGMICLCGCFVGTVILTVQVGRQHSEDGSSTSFTIFAIGVNLISPMLMGLCVATLRSACVELMEEGGSSRNSRNHRLCGSVGSVELTAIKTAISAIVALSLASIFEGSRKSIEDGLSDGDDEIPVTAGWFHAFRNLSSSVKLDVLGGSLPTLIFQVNCTFLAHLTSTVAVGLVGQLKIIPQWIVAMVFSPNAQFHMTGPNIFGALLTMTSAVVFAINEYIMQYSATTMKYGEEKIELLLSTDATETDEENDAIRMNGETRNASCALVGIDTHSTSLVNYGSILR</sequence>
<dbReference type="SUPFAM" id="SSF103481">
    <property type="entry name" value="Multidrug resistance efflux transporter EmrE"/>
    <property type="match status" value="1"/>
</dbReference>
<gene>
    <name evidence="3" type="ORF">ACHAWU_000884</name>
</gene>
<dbReference type="InterPro" id="IPR037185">
    <property type="entry name" value="EmrE-like"/>
</dbReference>
<organism evidence="3 4">
    <name type="scientific">Discostella pseudostelligera</name>
    <dbReference type="NCBI Taxonomy" id="259834"/>
    <lineage>
        <taxon>Eukaryota</taxon>
        <taxon>Sar</taxon>
        <taxon>Stramenopiles</taxon>
        <taxon>Ochrophyta</taxon>
        <taxon>Bacillariophyta</taxon>
        <taxon>Coscinodiscophyceae</taxon>
        <taxon>Thalassiosirophycidae</taxon>
        <taxon>Stephanodiscales</taxon>
        <taxon>Stephanodiscaceae</taxon>
        <taxon>Discostella</taxon>
    </lineage>
</organism>
<keyword evidence="4" id="KW-1185">Reference proteome</keyword>
<feature type="transmembrane region" description="Helical" evidence="2">
    <location>
        <begin position="96"/>
        <end position="123"/>
    </location>
</feature>
<feature type="transmembrane region" description="Helical" evidence="2">
    <location>
        <begin position="64"/>
        <end position="84"/>
    </location>
</feature>
<feature type="transmembrane region" description="Helical" evidence="2">
    <location>
        <begin position="285"/>
        <end position="307"/>
    </location>
</feature>
<proteinExistence type="predicted"/>
<feature type="transmembrane region" description="Helical" evidence="2">
    <location>
        <begin position="453"/>
        <end position="472"/>
    </location>
</feature>
<keyword evidence="2" id="KW-0812">Transmembrane</keyword>
<reference evidence="3 4" key="1">
    <citation type="submission" date="2024-10" db="EMBL/GenBank/DDBJ databases">
        <title>Updated reference genomes for cyclostephanoid diatoms.</title>
        <authorList>
            <person name="Roberts W.R."/>
            <person name="Alverson A.J."/>
        </authorList>
    </citation>
    <scope>NUCLEOTIDE SEQUENCE [LARGE SCALE GENOMIC DNA]</scope>
    <source>
        <strain evidence="3 4">AJA232-27</strain>
    </source>
</reference>
<name>A0ABD3M1L2_9STRA</name>
<comment type="caution">
    <text evidence="3">The sequence shown here is derived from an EMBL/GenBank/DDBJ whole genome shotgun (WGS) entry which is preliminary data.</text>
</comment>
<feature type="compositionally biased region" description="Low complexity" evidence="1">
    <location>
        <begin position="34"/>
        <end position="44"/>
    </location>
</feature>
<evidence type="ECO:0000256" key="2">
    <source>
        <dbReference type="SAM" id="Phobius"/>
    </source>
</evidence>
<protein>
    <submittedName>
        <fullName evidence="3">Uncharacterized protein</fullName>
    </submittedName>
</protein>
<dbReference type="AlphaFoldDB" id="A0ABD3M1L2"/>
<keyword evidence="2" id="KW-1133">Transmembrane helix</keyword>
<accession>A0ABD3M1L2</accession>
<feature type="compositionally biased region" description="Pro residues" evidence="1">
    <location>
        <begin position="24"/>
        <end position="33"/>
    </location>
</feature>
<feature type="transmembrane region" description="Helical" evidence="2">
    <location>
        <begin position="194"/>
        <end position="214"/>
    </location>
</feature>
<keyword evidence="2" id="KW-0472">Membrane</keyword>
<evidence type="ECO:0000256" key="1">
    <source>
        <dbReference type="SAM" id="MobiDB-lite"/>
    </source>
</evidence>
<feature type="region of interest" description="Disordered" evidence="1">
    <location>
        <begin position="17"/>
        <end position="44"/>
    </location>
</feature>
<dbReference type="Proteomes" id="UP001530293">
    <property type="component" value="Unassembled WGS sequence"/>
</dbReference>